<evidence type="ECO:0000256" key="2">
    <source>
        <dbReference type="ARBA" id="ARBA00010231"/>
    </source>
</evidence>
<dbReference type="InterPro" id="IPR016055">
    <property type="entry name" value="A-D-PHexomutase_a/b/a-I/II/III"/>
</dbReference>
<dbReference type="Pfam" id="PF02878">
    <property type="entry name" value="PGM_PMM_I"/>
    <property type="match status" value="1"/>
</dbReference>
<evidence type="ECO:0000256" key="3">
    <source>
        <dbReference type="ARBA" id="ARBA00022553"/>
    </source>
</evidence>
<dbReference type="Pfam" id="PF00408">
    <property type="entry name" value="PGM_PMM_IV"/>
    <property type="match status" value="1"/>
</dbReference>
<dbReference type="SUPFAM" id="SSF55957">
    <property type="entry name" value="Phosphoglucomutase, C-terminal domain"/>
    <property type="match status" value="1"/>
</dbReference>
<evidence type="ECO:0000313" key="11">
    <source>
        <dbReference type="EMBL" id="SCG86030.1"/>
    </source>
</evidence>
<dbReference type="RefSeq" id="WP_071907135.1">
    <property type="nucleotide sequence ID" value="NZ_LT607756.1"/>
</dbReference>
<dbReference type="Proteomes" id="UP000094707">
    <property type="component" value="Chromosome I"/>
</dbReference>
<evidence type="ECO:0000259" key="8">
    <source>
        <dbReference type="Pfam" id="PF02878"/>
    </source>
</evidence>
<dbReference type="AlphaFoldDB" id="A0A1D3L3I4"/>
<dbReference type="InterPro" id="IPR005845">
    <property type="entry name" value="A-D-PHexomutase_a/b/a-II"/>
</dbReference>
<dbReference type="EC" id="5.4.2.10" evidence="11"/>
<keyword evidence="12" id="KW-1185">Reference proteome</keyword>
<keyword evidence="3" id="KW-0597">Phosphoprotein</keyword>
<dbReference type="Pfam" id="PF02879">
    <property type="entry name" value="PGM_PMM_II"/>
    <property type="match status" value="1"/>
</dbReference>
<keyword evidence="5" id="KW-0460">Magnesium</keyword>
<dbReference type="SUPFAM" id="SSF53738">
    <property type="entry name" value="Phosphoglucomutase, first 3 domains"/>
    <property type="match status" value="3"/>
</dbReference>
<dbReference type="GO" id="GO:0008966">
    <property type="term" value="F:phosphoglucosamine mutase activity"/>
    <property type="evidence" value="ECO:0007669"/>
    <property type="project" value="UniProtKB-EC"/>
</dbReference>
<evidence type="ECO:0000256" key="6">
    <source>
        <dbReference type="ARBA" id="ARBA00023235"/>
    </source>
</evidence>
<evidence type="ECO:0000256" key="1">
    <source>
        <dbReference type="ARBA" id="ARBA00001946"/>
    </source>
</evidence>
<dbReference type="InterPro" id="IPR005843">
    <property type="entry name" value="A-D-PHexomutase_C"/>
</dbReference>
<feature type="domain" description="Alpha-D-phosphohexomutase alpha/beta/alpha" evidence="10">
    <location>
        <begin position="247"/>
        <end position="350"/>
    </location>
</feature>
<organism evidence="11 12">
    <name type="scientific">Methanobacterium congolense</name>
    <dbReference type="NCBI Taxonomy" id="118062"/>
    <lineage>
        <taxon>Archaea</taxon>
        <taxon>Methanobacteriati</taxon>
        <taxon>Methanobacteriota</taxon>
        <taxon>Methanomada group</taxon>
        <taxon>Methanobacteria</taxon>
        <taxon>Methanobacteriales</taxon>
        <taxon>Methanobacteriaceae</taxon>
        <taxon>Methanobacterium</taxon>
    </lineage>
</organism>
<feature type="domain" description="Alpha-D-phosphohexomutase alpha/beta/alpha" evidence="9">
    <location>
        <begin position="139"/>
        <end position="239"/>
    </location>
</feature>
<protein>
    <submittedName>
        <fullName evidence="11">Putative phosphoglucosamine mutase</fullName>
        <ecNumber evidence="11">5.4.2.10</ecNumber>
    </submittedName>
</protein>
<dbReference type="InterPro" id="IPR005844">
    <property type="entry name" value="A-D-PHexomutase_a/b/a-I"/>
</dbReference>
<gene>
    <name evidence="11" type="primary">glmM 3</name>
    <name evidence="11" type="ORF">MCBB_1474</name>
</gene>
<dbReference type="Gene3D" id="3.40.120.10">
    <property type="entry name" value="Alpha-D-Glucose-1,6-Bisphosphate, subunit A, domain 3"/>
    <property type="match status" value="3"/>
</dbReference>
<dbReference type="GeneID" id="30412315"/>
<dbReference type="Gene3D" id="3.30.310.50">
    <property type="entry name" value="Alpha-D-phosphohexomutase, C-terminal domain"/>
    <property type="match status" value="1"/>
</dbReference>
<keyword evidence="6 11" id="KW-0413">Isomerase</keyword>
<dbReference type="EMBL" id="LT607756">
    <property type="protein sequence ID" value="SCG86030.1"/>
    <property type="molecule type" value="Genomic_DNA"/>
</dbReference>
<reference evidence="11 12" key="1">
    <citation type="submission" date="2016-08" db="EMBL/GenBank/DDBJ databases">
        <authorList>
            <person name="Seilhamer J.J."/>
        </authorList>
    </citation>
    <scope>NUCLEOTIDE SEQUENCE [LARGE SCALE GENOMIC DNA]</scope>
    <source>
        <strain evidence="11">Buetzberg</strain>
    </source>
</reference>
<dbReference type="GO" id="GO:0046872">
    <property type="term" value="F:metal ion binding"/>
    <property type="evidence" value="ECO:0007669"/>
    <property type="project" value="UniProtKB-KW"/>
</dbReference>
<feature type="domain" description="Alpha-D-phosphohexomutase alpha/beta/alpha" evidence="8">
    <location>
        <begin position="7"/>
        <end position="122"/>
    </location>
</feature>
<sequence length="434" mass="47368">MSLFVREVRGVVNSEISNEFASNLGTMVGNFLSKGNAVVIGRDTNQASQMIKRTVTAGLMAAGVEVIDFGVAPIPSINYSAGIYNATVVITVTTSHIHPDEISIKIFSSHKIPMAQEHAEKVRWEDIGSLSYVHDYRAKYRDAVVENVDAKLIRNHASKVVLDCANASAVPFTPEILAKVGCETLLFGSHGPKSIDERFADPGPKSLSMISNLVKTVGADLGIAIDNDGDRVIFLDEKGNALRDQTTLGIFAKDALNENPGSTVVSSVVASRALDDVVSACGGELIKTPVDLVLTGSVEYNTVFGGDEPGLYVFPKFHPCFDAIFASIKMLEIICKKNKALSEIAEEIPEYQRTGFSVKCPHEKKEDVLEYLKVSLVDEGTLNSTDGVRVDWKDSYVLIRPSRFEPLIRVYIESRSSEKLQKLGNKIKKIVETI</sequence>
<evidence type="ECO:0000259" key="7">
    <source>
        <dbReference type="Pfam" id="PF00408"/>
    </source>
</evidence>
<evidence type="ECO:0000256" key="4">
    <source>
        <dbReference type="ARBA" id="ARBA00022723"/>
    </source>
</evidence>
<dbReference type="STRING" id="118062.MCBB_1474"/>
<dbReference type="InterPro" id="IPR036900">
    <property type="entry name" value="A-D-PHexomutase_C_sf"/>
</dbReference>
<accession>A0A1D3L3I4</accession>
<dbReference type="PANTHER" id="PTHR43771:SF1">
    <property type="entry name" value="PHOSPHOMANNOMUTASE"/>
    <property type="match status" value="1"/>
</dbReference>
<feature type="domain" description="Alpha-D-phosphohexomutase C-terminal" evidence="7">
    <location>
        <begin position="359"/>
        <end position="427"/>
    </location>
</feature>
<proteinExistence type="inferred from homology"/>
<dbReference type="Pfam" id="PF02880">
    <property type="entry name" value="PGM_PMM_III"/>
    <property type="match status" value="1"/>
</dbReference>
<dbReference type="OrthoDB" id="10363at2157"/>
<comment type="similarity">
    <text evidence="2">Belongs to the phosphohexose mutase family.</text>
</comment>
<dbReference type="PANTHER" id="PTHR43771">
    <property type="entry name" value="PHOSPHOMANNOMUTASE"/>
    <property type="match status" value="1"/>
</dbReference>
<keyword evidence="4" id="KW-0479">Metal-binding</keyword>
<dbReference type="KEGG" id="mcub:MCBB_1474"/>
<evidence type="ECO:0000256" key="5">
    <source>
        <dbReference type="ARBA" id="ARBA00022842"/>
    </source>
</evidence>
<dbReference type="GO" id="GO:0005975">
    <property type="term" value="P:carbohydrate metabolic process"/>
    <property type="evidence" value="ECO:0007669"/>
    <property type="project" value="InterPro"/>
</dbReference>
<evidence type="ECO:0000313" key="12">
    <source>
        <dbReference type="Proteomes" id="UP000094707"/>
    </source>
</evidence>
<evidence type="ECO:0000259" key="9">
    <source>
        <dbReference type="Pfam" id="PF02879"/>
    </source>
</evidence>
<name>A0A1D3L3I4_9EURY</name>
<evidence type="ECO:0000259" key="10">
    <source>
        <dbReference type="Pfam" id="PF02880"/>
    </source>
</evidence>
<comment type="cofactor">
    <cofactor evidence="1">
        <name>Mg(2+)</name>
        <dbReference type="ChEBI" id="CHEBI:18420"/>
    </cofactor>
</comment>
<dbReference type="InterPro" id="IPR005846">
    <property type="entry name" value="A-D-PHexomutase_a/b/a-III"/>
</dbReference>